<dbReference type="Gene3D" id="3.40.630.30">
    <property type="match status" value="1"/>
</dbReference>
<dbReference type="RefSeq" id="WP_147927633.1">
    <property type="nucleotide sequence ID" value="NZ_VKAC01000011.1"/>
</dbReference>
<dbReference type="OrthoDB" id="5243635at2"/>
<dbReference type="AlphaFoldDB" id="A0A5C8Z7N3"/>
<feature type="domain" description="N-acetyltransferase" evidence="1">
    <location>
        <begin position="29"/>
        <end position="180"/>
    </location>
</feature>
<dbReference type="GO" id="GO:0016747">
    <property type="term" value="F:acyltransferase activity, transferring groups other than amino-acyl groups"/>
    <property type="evidence" value="ECO:0007669"/>
    <property type="project" value="InterPro"/>
</dbReference>
<gene>
    <name evidence="2" type="ORF">FMM08_17305</name>
</gene>
<accession>A0A5C8Z7N3</accession>
<dbReference type="InterPro" id="IPR000182">
    <property type="entry name" value="GNAT_dom"/>
</dbReference>
<dbReference type="Proteomes" id="UP000321234">
    <property type="component" value="Unassembled WGS sequence"/>
</dbReference>
<evidence type="ECO:0000259" key="1">
    <source>
        <dbReference type="PROSITE" id="PS51186"/>
    </source>
</evidence>
<dbReference type="Pfam" id="PF00583">
    <property type="entry name" value="Acetyltransf_1"/>
    <property type="match status" value="1"/>
</dbReference>
<evidence type="ECO:0000313" key="2">
    <source>
        <dbReference type="EMBL" id="TXR52866.1"/>
    </source>
</evidence>
<keyword evidence="2" id="KW-0808">Transferase</keyword>
<proteinExistence type="predicted"/>
<dbReference type="InterPro" id="IPR016181">
    <property type="entry name" value="Acyl_CoA_acyltransferase"/>
</dbReference>
<sequence length="184" mass="19748">MAHPDLATRPATVDDAAGIARVHVLGWQVGYRELLPGSFLAELSAPGALERRTTTWAGWLDDGADVTVAVDGEGRVLAFCSCGPSRDEDAAEGTGEVYALYADPDAWGAGAGFAAHRGVLRRVAERGFEAATLWVLEGNTRARQFYERQGWVLDTAPGSRKTEEIGGAELAEVRYRRDLTSAGR</sequence>
<dbReference type="EMBL" id="VKAC01000011">
    <property type="protein sequence ID" value="TXR52866.1"/>
    <property type="molecule type" value="Genomic_DNA"/>
</dbReference>
<organism evidence="2 3">
    <name type="scientific">Quadrisphaera setariae</name>
    <dbReference type="NCBI Taxonomy" id="2593304"/>
    <lineage>
        <taxon>Bacteria</taxon>
        <taxon>Bacillati</taxon>
        <taxon>Actinomycetota</taxon>
        <taxon>Actinomycetes</taxon>
        <taxon>Kineosporiales</taxon>
        <taxon>Kineosporiaceae</taxon>
        <taxon>Quadrisphaera</taxon>
    </lineage>
</organism>
<dbReference type="SUPFAM" id="SSF55729">
    <property type="entry name" value="Acyl-CoA N-acyltransferases (Nat)"/>
    <property type="match status" value="1"/>
</dbReference>
<keyword evidence="3" id="KW-1185">Reference proteome</keyword>
<reference evidence="2 3" key="1">
    <citation type="submission" date="2019-07" db="EMBL/GenBank/DDBJ databases">
        <title>Quadrisphaera sp. strain DD2A genome sequencing and assembly.</title>
        <authorList>
            <person name="Kim I."/>
        </authorList>
    </citation>
    <scope>NUCLEOTIDE SEQUENCE [LARGE SCALE GENOMIC DNA]</scope>
    <source>
        <strain evidence="2 3">DD2A</strain>
    </source>
</reference>
<name>A0A5C8Z7N3_9ACTN</name>
<dbReference type="PROSITE" id="PS51186">
    <property type="entry name" value="GNAT"/>
    <property type="match status" value="1"/>
</dbReference>
<comment type="caution">
    <text evidence="2">The sequence shown here is derived from an EMBL/GenBank/DDBJ whole genome shotgun (WGS) entry which is preliminary data.</text>
</comment>
<protein>
    <submittedName>
        <fullName evidence="2">GNAT family N-acetyltransferase</fullName>
    </submittedName>
</protein>
<evidence type="ECO:0000313" key="3">
    <source>
        <dbReference type="Proteomes" id="UP000321234"/>
    </source>
</evidence>